<proteinExistence type="predicted"/>
<reference evidence="2 3" key="1">
    <citation type="journal article" date="2005" name="Arch. Microbiol.">
        <title>The genome sequence of an anaerobic aromatic-degrading denitrifying bacterium, strain EbN1.</title>
        <authorList>
            <person name="Rabus R."/>
            <person name="Kube M."/>
            <person name="Heider J."/>
            <person name="Beck A."/>
            <person name="Heitmann K."/>
            <person name="Widdel F."/>
            <person name="Reinhardt R."/>
        </authorList>
    </citation>
    <scope>NUCLEOTIDE SEQUENCE [LARGE SCALE GENOMIC DNA]</scope>
    <source>
        <strain evidence="2 3">EbN1</strain>
    </source>
</reference>
<feature type="compositionally biased region" description="Basic residues" evidence="1">
    <location>
        <begin position="19"/>
        <end position="32"/>
    </location>
</feature>
<dbReference type="EMBL" id="CR555306">
    <property type="protein sequence ID" value="CAI06908.1"/>
    <property type="molecule type" value="Genomic_DNA"/>
</dbReference>
<evidence type="ECO:0000313" key="2">
    <source>
        <dbReference type="EMBL" id="CAI06908.1"/>
    </source>
</evidence>
<dbReference type="Proteomes" id="UP000006552">
    <property type="component" value="Chromosome"/>
</dbReference>
<protein>
    <submittedName>
        <fullName evidence="2">Uncharacterized protein</fullName>
    </submittedName>
</protein>
<feature type="compositionally biased region" description="Low complexity" evidence="1">
    <location>
        <begin position="33"/>
        <end position="46"/>
    </location>
</feature>
<evidence type="ECO:0000313" key="3">
    <source>
        <dbReference type="Proteomes" id="UP000006552"/>
    </source>
</evidence>
<organism evidence="2 3">
    <name type="scientific">Aromatoleum aromaticum (strain DSM 19018 / LMG 30748 / EbN1)</name>
    <name type="common">Azoarcus sp. (strain EbN1)</name>
    <dbReference type="NCBI Taxonomy" id="76114"/>
    <lineage>
        <taxon>Bacteria</taxon>
        <taxon>Pseudomonadati</taxon>
        <taxon>Pseudomonadota</taxon>
        <taxon>Betaproteobacteria</taxon>
        <taxon>Rhodocyclales</taxon>
        <taxon>Rhodocyclaceae</taxon>
        <taxon>Aromatoleum</taxon>
    </lineage>
</organism>
<keyword evidence="3" id="KW-1185">Reference proteome</keyword>
<name>Q5P703_AROAE</name>
<dbReference type="KEGG" id="eba:ebA1435"/>
<sequence length="66" mass="7152">MDADRQSSLSPLGVEFPSRRPRRRLRIPRAARARAGVPAARVSASPGRPKKRSVPHGGTARSARVL</sequence>
<dbReference type="HOGENOM" id="CLU_2821732_0_0_4"/>
<feature type="region of interest" description="Disordered" evidence="1">
    <location>
        <begin position="1"/>
        <end position="66"/>
    </location>
</feature>
<feature type="compositionally biased region" description="Polar residues" evidence="1">
    <location>
        <begin position="1"/>
        <end position="10"/>
    </location>
</feature>
<gene>
    <name evidence="2" type="ORF">ebA1435</name>
</gene>
<dbReference type="AlphaFoldDB" id="Q5P703"/>
<evidence type="ECO:0000256" key="1">
    <source>
        <dbReference type="SAM" id="MobiDB-lite"/>
    </source>
</evidence>
<accession>Q5P703</accession>